<gene>
    <name evidence="2" type="ORF">P873_14570</name>
</gene>
<evidence type="ECO:0000313" key="2">
    <source>
        <dbReference type="EMBL" id="KFN47211.1"/>
    </source>
</evidence>
<evidence type="ECO:0000313" key="3">
    <source>
        <dbReference type="Proteomes" id="UP000029391"/>
    </source>
</evidence>
<accession>A0A091B648</accession>
<keyword evidence="3" id="KW-1185">Reference proteome</keyword>
<proteinExistence type="predicted"/>
<organism evidence="2 3">
    <name type="scientific">Arenimonas composti TR7-09 = DSM 18010</name>
    <dbReference type="NCBI Taxonomy" id="1121013"/>
    <lineage>
        <taxon>Bacteria</taxon>
        <taxon>Pseudomonadati</taxon>
        <taxon>Pseudomonadota</taxon>
        <taxon>Gammaproteobacteria</taxon>
        <taxon>Lysobacterales</taxon>
        <taxon>Lysobacteraceae</taxon>
        <taxon>Arenimonas</taxon>
    </lineage>
</organism>
<dbReference type="AlphaFoldDB" id="A0A091B648"/>
<feature type="region of interest" description="Disordered" evidence="1">
    <location>
        <begin position="1"/>
        <end position="21"/>
    </location>
</feature>
<dbReference type="eggNOG" id="COG4469">
    <property type="taxonomic scope" value="Bacteria"/>
</dbReference>
<feature type="region of interest" description="Disordered" evidence="1">
    <location>
        <begin position="108"/>
        <end position="128"/>
    </location>
</feature>
<reference evidence="2 3" key="1">
    <citation type="submission" date="2013-09" db="EMBL/GenBank/DDBJ databases">
        <title>Genome sequencing of Arenimonas composti.</title>
        <authorList>
            <person name="Chen F."/>
            <person name="Wang G."/>
        </authorList>
    </citation>
    <scope>NUCLEOTIDE SEQUENCE [LARGE SCALE GENOMIC DNA]</scope>
    <source>
        <strain evidence="2 3">TR7-09</strain>
    </source>
</reference>
<dbReference type="EMBL" id="AWXU01000067">
    <property type="protein sequence ID" value="KFN47211.1"/>
    <property type="molecule type" value="Genomic_DNA"/>
</dbReference>
<comment type="caution">
    <text evidence="2">The sequence shown here is derived from an EMBL/GenBank/DDBJ whole genome shotgun (WGS) entry which is preliminary data.</text>
</comment>
<dbReference type="RefSeq" id="WP_043798395.1">
    <property type="nucleotide sequence ID" value="NZ_AWXU01000067.1"/>
</dbReference>
<dbReference type="STRING" id="1121013.GCA_000426365_02862"/>
<evidence type="ECO:0000256" key="1">
    <source>
        <dbReference type="SAM" id="MobiDB-lite"/>
    </source>
</evidence>
<protein>
    <submittedName>
        <fullName evidence="2">Uncharacterized protein</fullName>
    </submittedName>
</protein>
<dbReference type="Proteomes" id="UP000029391">
    <property type="component" value="Unassembled WGS sequence"/>
</dbReference>
<feature type="non-terminal residue" evidence="2">
    <location>
        <position position="179"/>
    </location>
</feature>
<name>A0A091B648_9GAMM</name>
<sequence>MDTFPEPFTLSNPSAGTPTARRGFRVPFGLREGRVWAPGEVAKGLGCGCVCPACHAPLIAKAQTSRRRRPHFAHLTDTHCETGRETGIHLRAKQLIVERAELLTPAWNGDRLDMPNPAQARDDEGRIHVGSRVDFPAMQRRLADVEAERQIGGFRPDLVAQDDDGELLIEIRVTHAVDD</sequence>